<reference evidence="2 3" key="1">
    <citation type="submission" date="2024-10" db="EMBL/GenBank/DDBJ databases">
        <authorList>
            <person name="Kim D."/>
        </authorList>
    </citation>
    <scope>NUCLEOTIDE SEQUENCE [LARGE SCALE GENOMIC DNA]</scope>
    <source>
        <strain evidence="2">BH-2024</strain>
    </source>
</reference>
<sequence>MYSGGGRRSLMVHKDGNNGDDDLRLCAFVGRSHLLGSEPNAKTAEVTESVLPQFFSASLTPSQLDATANFSDVIVDFFLAASVLLSSLFVSVNFSVVGKRFEDDSDVPPEEVIFLRWAQGSQNTTNKSLVFIGSLKMYSGAGRRSSVVHKDGNNGDDFGGGRRLFMSNKHGNNGDDDLRLCAIVGRSHLLGSEPNAKTAEVTENNAFDIAMTKTPRKFPNVEADEGIGQTFERVAAVVFRDIATAPIGRRCRFFSTSNSDNDVLPPFDALLLAVQYRKFFADLRPLDRILARVVRPRVAVFHVELVCMLSRFRRTLLTFMKGQIESKSILPKENSGREWRRGAKKPRGGSTNKAEGVEWGDEQNNGGRGGREGGTCRKCRTNAKKRSGAGDIQLLLTIQPNEMNNESDSGISDEILDKGDDTNQQIPVDLVEFEPEVIAAEVDVLAHVVGHQQQNLEVLVLLQNIILIKKGWRDN</sequence>
<keyword evidence="3" id="KW-1185">Reference proteome</keyword>
<evidence type="ECO:0000256" key="1">
    <source>
        <dbReference type="SAM" id="MobiDB-lite"/>
    </source>
</evidence>
<feature type="region of interest" description="Disordered" evidence="1">
    <location>
        <begin position="332"/>
        <end position="373"/>
    </location>
</feature>
<proteinExistence type="predicted"/>
<protein>
    <submittedName>
        <fullName evidence="2">Uncharacterized protein</fullName>
    </submittedName>
</protein>
<gene>
    <name evidence="2" type="ORF">niasHT_017612</name>
</gene>
<name>A0ABD2L0D1_9BILA</name>
<dbReference type="AlphaFoldDB" id="A0ABD2L0D1"/>
<evidence type="ECO:0000313" key="3">
    <source>
        <dbReference type="Proteomes" id="UP001620626"/>
    </source>
</evidence>
<dbReference type="Proteomes" id="UP001620626">
    <property type="component" value="Unassembled WGS sequence"/>
</dbReference>
<accession>A0ABD2L0D1</accession>
<evidence type="ECO:0000313" key="2">
    <source>
        <dbReference type="EMBL" id="KAL3108697.1"/>
    </source>
</evidence>
<organism evidence="2 3">
    <name type="scientific">Heterodera trifolii</name>
    <dbReference type="NCBI Taxonomy" id="157864"/>
    <lineage>
        <taxon>Eukaryota</taxon>
        <taxon>Metazoa</taxon>
        <taxon>Ecdysozoa</taxon>
        <taxon>Nematoda</taxon>
        <taxon>Chromadorea</taxon>
        <taxon>Rhabditida</taxon>
        <taxon>Tylenchina</taxon>
        <taxon>Tylenchomorpha</taxon>
        <taxon>Tylenchoidea</taxon>
        <taxon>Heteroderidae</taxon>
        <taxon>Heteroderinae</taxon>
        <taxon>Heterodera</taxon>
    </lineage>
</organism>
<dbReference type="EMBL" id="JBICBT010000587">
    <property type="protein sequence ID" value="KAL3108697.1"/>
    <property type="molecule type" value="Genomic_DNA"/>
</dbReference>
<comment type="caution">
    <text evidence="2">The sequence shown here is derived from an EMBL/GenBank/DDBJ whole genome shotgun (WGS) entry which is preliminary data.</text>
</comment>